<dbReference type="GO" id="GO:0005524">
    <property type="term" value="F:ATP binding"/>
    <property type="evidence" value="ECO:0007669"/>
    <property type="project" value="UniProtKB-KW"/>
</dbReference>
<evidence type="ECO:0000256" key="11">
    <source>
        <dbReference type="ARBA" id="ARBA00023242"/>
    </source>
</evidence>
<dbReference type="GO" id="GO:0006310">
    <property type="term" value="P:DNA recombination"/>
    <property type="evidence" value="ECO:0007669"/>
    <property type="project" value="UniProtKB-KW"/>
</dbReference>
<dbReference type="Gene3D" id="2.40.290.10">
    <property type="match status" value="1"/>
</dbReference>
<proteinExistence type="inferred from homology"/>
<dbReference type="AlphaFoldDB" id="A0A0N4ZPL3"/>
<dbReference type="GO" id="GO:0043564">
    <property type="term" value="C:Ku70:Ku80 complex"/>
    <property type="evidence" value="ECO:0007669"/>
    <property type="project" value="InterPro"/>
</dbReference>
<dbReference type="GO" id="GO:0003684">
    <property type="term" value="F:damaged DNA binding"/>
    <property type="evidence" value="ECO:0007669"/>
    <property type="project" value="InterPro"/>
</dbReference>
<dbReference type="GO" id="GO:0016787">
    <property type="term" value="F:hydrolase activity"/>
    <property type="evidence" value="ECO:0007669"/>
    <property type="project" value="UniProtKB-KW"/>
</dbReference>
<protein>
    <submittedName>
        <fullName evidence="14">Ku domain-containing protein</fullName>
    </submittedName>
</protein>
<dbReference type="Pfam" id="PF03731">
    <property type="entry name" value="Ku_N"/>
    <property type="match status" value="1"/>
</dbReference>
<keyword evidence="8" id="KW-0238">DNA-binding</keyword>
<evidence type="ECO:0000256" key="1">
    <source>
        <dbReference type="ARBA" id="ARBA00004123"/>
    </source>
</evidence>
<name>A0A0N4ZPL3_PARTI</name>
<dbReference type="Gene3D" id="4.10.970.10">
    <property type="entry name" value="Ku70, bridge and pillars"/>
    <property type="match status" value="1"/>
</dbReference>
<dbReference type="InterPro" id="IPR006164">
    <property type="entry name" value="DNA_bd_Ku70/Ku80"/>
</dbReference>
<feature type="domain" description="Ku" evidence="12">
    <location>
        <begin position="287"/>
        <end position="429"/>
    </location>
</feature>
<keyword evidence="10" id="KW-0234">DNA repair</keyword>
<dbReference type="InterPro" id="IPR027388">
    <property type="entry name" value="Ku70_bridge/pillars_dom_sf"/>
</dbReference>
<dbReference type="WBParaSite" id="PTRK_0001047100.1">
    <property type="protein sequence ID" value="PTRK_0001047100.1"/>
    <property type="gene ID" value="PTRK_0001047100"/>
</dbReference>
<dbReference type="GO" id="GO:0004386">
    <property type="term" value="F:helicase activity"/>
    <property type="evidence" value="ECO:0007669"/>
    <property type="project" value="UniProtKB-KW"/>
</dbReference>
<dbReference type="Gene3D" id="1.10.1600.10">
    <property type="match status" value="1"/>
</dbReference>
<evidence type="ECO:0000256" key="2">
    <source>
        <dbReference type="ARBA" id="ARBA00005240"/>
    </source>
</evidence>
<keyword evidence="11" id="KW-0539">Nucleus</keyword>
<dbReference type="SUPFAM" id="SSF53300">
    <property type="entry name" value="vWA-like"/>
    <property type="match status" value="1"/>
</dbReference>
<dbReference type="PANTHER" id="PTHR12604">
    <property type="entry name" value="KU AUTOANTIGEN DNA HELICASE"/>
    <property type="match status" value="1"/>
</dbReference>
<keyword evidence="3" id="KW-0547">Nucleotide-binding</keyword>
<organism evidence="13 14">
    <name type="scientific">Parastrongyloides trichosuri</name>
    <name type="common">Possum-specific nematode worm</name>
    <dbReference type="NCBI Taxonomy" id="131310"/>
    <lineage>
        <taxon>Eukaryota</taxon>
        <taxon>Metazoa</taxon>
        <taxon>Ecdysozoa</taxon>
        <taxon>Nematoda</taxon>
        <taxon>Chromadorea</taxon>
        <taxon>Rhabditida</taxon>
        <taxon>Tylenchina</taxon>
        <taxon>Panagrolaimomorpha</taxon>
        <taxon>Strongyloidoidea</taxon>
        <taxon>Strongyloididae</taxon>
        <taxon>Parastrongyloides</taxon>
    </lineage>
</organism>
<evidence type="ECO:0000256" key="6">
    <source>
        <dbReference type="ARBA" id="ARBA00022806"/>
    </source>
</evidence>
<sequence>MEYHSFGHRSGTVFAIDISATFLSGEFTPYLKNILISIRERISSKCLMENDQYVSVLIYNTSKKSMLTNNFQGIYPLIQMDPVNVKMIIKLDKIIHSSDFETTMMEEIGGFGSTNLVDIINICNKILNDHVLFKKKKVIFISSNYNEAKESNREEFNSLNFYINELRSSDVKINVILFNRKYVNTNLPNKNIWRKIDFEYEACGTPEELMSIIKKKCFETIVHKNISLYLTQNFKIIVNLYKIINIKGKPEGTHINAISHSLIKSEAVFRPINEDNFLNFFNNPDDNNEYKHDSIDSRINFFGKNLIFTHEDMENLRRISPRGMEILAFRGMDQFNSNYIFSTTSFVSVDKKYGAFNERVFLSLYESCMKKKVFAISKFTLKSNCSPKLVALIPVKKVLDNEKYIGFYLINMPFKSNIRSLENCNLLTEENAVTCCSDNRAKQFVSELTKKFNPINFPDPLLANHYSGIEAIALNSDNSETKNGSILEPYFEKKEYGLVSQMLNNFLNQF</sequence>
<dbReference type="PANTHER" id="PTHR12604:SF2">
    <property type="entry name" value="X-RAY REPAIR CROSS-COMPLEMENTING PROTEIN 6"/>
    <property type="match status" value="1"/>
</dbReference>
<keyword evidence="7" id="KW-0067">ATP-binding</keyword>
<reference evidence="14" key="1">
    <citation type="submission" date="2017-02" db="UniProtKB">
        <authorList>
            <consortium name="WormBaseParasite"/>
        </authorList>
    </citation>
    <scope>IDENTIFICATION</scope>
</reference>
<dbReference type="Proteomes" id="UP000038045">
    <property type="component" value="Unplaced"/>
</dbReference>
<evidence type="ECO:0000256" key="7">
    <source>
        <dbReference type="ARBA" id="ARBA00022840"/>
    </source>
</evidence>
<dbReference type="SMART" id="SM00559">
    <property type="entry name" value="Ku78"/>
    <property type="match status" value="1"/>
</dbReference>
<comment type="subcellular location">
    <subcellularLocation>
        <location evidence="1">Nucleus</location>
    </subcellularLocation>
</comment>
<keyword evidence="13" id="KW-1185">Reference proteome</keyword>
<keyword evidence="5" id="KW-0378">Hydrolase</keyword>
<evidence type="ECO:0000256" key="8">
    <source>
        <dbReference type="ARBA" id="ARBA00023125"/>
    </source>
</evidence>
<evidence type="ECO:0000256" key="3">
    <source>
        <dbReference type="ARBA" id="ARBA00022741"/>
    </source>
</evidence>
<evidence type="ECO:0000256" key="10">
    <source>
        <dbReference type="ARBA" id="ARBA00023204"/>
    </source>
</evidence>
<accession>A0A0N4ZPL3</accession>
<evidence type="ECO:0000256" key="4">
    <source>
        <dbReference type="ARBA" id="ARBA00022763"/>
    </source>
</evidence>
<evidence type="ECO:0000256" key="5">
    <source>
        <dbReference type="ARBA" id="ARBA00022801"/>
    </source>
</evidence>
<dbReference type="InterPro" id="IPR006165">
    <property type="entry name" value="Ku70"/>
</dbReference>
<keyword evidence="6" id="KW-0347">Helicase</keyword>
<dbReference type="InterPro" id="IPR005161">
    <property type="entry name" value="Ku_N"/>
</dbReference>
<dbReference type="STRING" id="131310.A0A0N4ZPL3"/>
<keyword evidence="9" id="KW-0233">DNA recombination</keyword>
<dbReference type="InterPro" id="IPR016194">
    <property type="entry name" value="SPOC-like_C_dom_sf"/>
</dbReference>
<dbReference type="Gene3D" id="3.40.50.410">
    <property type="entry name" value="von Willebrand factor, type A domain"/>
    <property type="match status" value="1"/>
</dbReference>
<evidence type="ECO:0000256" key="9">
    <source>
        <dbReference type="ARBA" id="ARBA00023172"/>
    </source>
</evidence>
<dbReference type="InterPro" id="IPR036465">
    <property type="entry name" value="vWFA_dom_sf"/>
</dbReference>
<evidence type="ECO:0000313" key="13">
    <source>
        <dbReference type="Proteomes" id="UP000038045"/>
    </source>
</evidence>
<evidence type="ECO:0000259" key="12">
    <source>
        <dbReference type="SMART" id="SM00559"/>
    </source>
</evidence>
<dbReference type="GO" id="GO:0003690">
    <property type="term" value="F:double-stranded DNA binding"/>
    <property type="evidence" value="ECO:0007669"/>
    <property type="project" value="TreeGrafter"/>
</dbReference>
<dbReference type="GO" id="GO:0006303">
    <property type="term" value="P:double-strand break repair via nonhomologous end joining"/>
    <property type="evidence" value="ECO:0007669"/>
    <property type="project" value="InterPro"/>
</dbReference>
<dbReference type="GO" id="GO:0042162">
    <property type="term" value="F:telomeric DNA binding"/>
    <property type="evidence" value="ECO:0007669"/>
    <property type="project" value="InterPro"/>
</dbReference>
<dbReference type="GO" id="GO:0000723">
    <property type="term" value="P:telomere maintenance"/>
    <property type="evidence" value="ECO:0007669"/>
    <property type="project" value="InterPro"/>
</dbReference>
<evidence type="ECO:0000313" key="14">
    <source>
        <dbReference type="WBParaSite" id="PTRK_0001047100.1"/>
    </source>
</evidence>
<dbReference type="PIRSF" id="PIRSF003033">
    <property type="entry name" value="Ku70"/>
    <property type="match status" value="1"/>
</dbReference>
<keyword evidence="4" id="KW-0227">DNA damage</keyword>
<dbReference type="SUPFAM" id="SSF100939">
    <property type="entry name" value="SPOC domain-like"/>
    <property type="match status" value="1"/>
</dbReference>
<comment type="similarity">
    <text evidence="2">Belongs to the ku70 family.</text>
</comment>
<dbReference type="Pfam" id="PF02735">
    <property type="entry name" value="Ku"/>
    <property type="match status" value="1"/>
</dbReference>